<organism evidence="2 3">
    <name type="scientific">Roseateles oligotrophus</name>
    <dbReference type="NCBI Taxonomy" id="1769250"/>
    <lineage>
        <taxon>Bacteria</taxon>
        <taxon>Pseudomonadati</taxon>
        <taxon>Pseudomonadota</taxon>
        <taxon>Betaproteobacteria</taxon>
        <taxon>Burkholderiales</taxon>
        <taxon>Sphaerotilaceae</taxon>
        <taxon>Roseateles</taxon>
    </lineage>
</organism>
<sequence>MKHSGCFYRPQAGLLLACALLAAAPPLRAQVQEGLKLSGFGTLALTRMDSEQGDFKGTFGDVPLGAGRSQQLSAKPDSRLAAQANYGFSEQLEGVAQLMVRYTHLNNYRPALEMLNLQYNFDRNNSLRAGRMPHPFFLASDYRLIGYANPFARAPVEVHLQSIVTHSDGLQLRHRRSVGDASVTLQMGYGVANYAGASKDPHSAEDKGKFNHLISVDAMYESNALMFRLVHNRGISDYESNSILPLFTRATAENPTLADELSLLNKRVTFTGLGAVYDPGEFLLQAEYTWIRWGLGERSIVPDTDAFYAMGGWRLGSLMPYGIYAKRRTAAARIVTGFTSPAINAGMNTFAAQNTQAQHSVSLGLRWDFRANMALKLQWDRITVDSPAGASYLINLNPLDSPKQGQQFHVLGLNLDFVF</sequence>
<evidence type="ECO:0000313" key="3">
    <source>
        <dbReference type="Proteomes" id="UP001209701"/>
    </source>
</evidence>
<dbReference type="SUPFAM" id="SSF56935">
    <property type="entry name" value="Porins"/>
    <property type="match status" value="1"/>
</dbReference>
<feature type="chain" id="PRO_5047529940" description="Porin" evidence="1">
    <location>
        <begin position="30"/>
        <end position="419"/>
    </location>
</feature>
<comment type="caution">
    <text evidence="2">The sequence shown here is derived from an EMBL/GenBank/DDBJ whole genome shotgun (WGS) entry which is preliminary data.</text>
</comment>
<proteinExistence type="predicted"/>
<gene>
    <name evidence="2" type="ORF">LNV07_14290</name>
</gene>
<dbReference type="EMBL" id="JAJIRN010000006">
    <property type="protein sequence ID" value="MCV2369251.1"/>
    <property type="molecule type" value="Genomic_DNA"/>
</dbReference>
<keyword evidence="1" id="KW-0732">Signal</keyword>
<evidence type="ECO:0008006" key="4">
    <source>
        <dbReference type="Google" id="ProtNLM"/>
    </source>
</evidence>
<dbReference type="InterPro" id="IPR023614">
    <property type="entry name" value="Porin_dom_sf"/>
</dbReference>
<dbReference type="Proteomes" id="UP001209701">
    <property type="component" value="Unassembled WGS sequence"/>
</dbReference>
<name>A0ABT2YGR1_9BURK</name>
<protein>
    <recommendedName>
        <fullName evidence="4">Porin</fullName>
    </recommendedName>
</protein>
<evidence type="ECO:0000313" key="2">
    <source>
        <dbReference type="EMBL" id="MCV2369251.1"/>
    </source>
</evidence>
<keyword evidence="3" id="KW-1185">Reference proteome</keyword>
<reference evidence="2 3" key="1">
    <citation type="submission" date="2021-11" db="EMBL/GenBank/DDBJ databases">
        <authorList>
            <person name="Liang Q."/>
            <person name="Mou H."/>
            <person name="Liu Z."/>
        </authorList>
    </citation>
    <scope>NUCLEOTIDE SEQUENCE [LARGE SCALE GENOMIC DNA]</scope>
    <source>
        <strain evidence="2 3">CHU3</strain>
    </source>
</reference>
<feature type="signal peptide" evidence="1">
    <location>
        <begin position="1"/>
        <end position="29"/>
    </location>
</feature>
<dbReference type="Gene3D" id="2.40.160.10">
    <property type="entry name" value="Porin"/>
    <property type="match status" value="1"/>
</dbReference>
<dbReference type="RefSeq" id="WP_263571845.1">
    <property type="nucleotide sequence ID" value="NZ_JAJIRN010000006.1"/>
</dbReference>
<accession>A0ABT2YGR1</accession>
<evidence type="ECO:0000256" key="1">
    <source>
        <dbReference type="SAM" id="SignalP"/>
    </source>
</evidence>